<keyword evidence="3" id="KW-1185">Reference proteome</keyword>
<dbReference type="Proteomes" id="UP000585474">
    <property type="component" value="Unassembled WGS sequence"/>
</dbReference>
<feature type="compositionally biased region" description="Basic and acidic residues" evidence="1">
    <location>
        <begin position="1"/>
        <end position="45"/>
    </location>
</feature>
<name>A0A7J0D8M7_9ERIC</name>
<comment type="caution">
    <text evidence="2">The sequence shown here is derived from an EMBL/GenBank/DDBJ whole genome shotgun (WGS) entry which is preliminary data.</text>
</comment>
<gene>
    <name evidence="2" type="ORF">Acr_00g0008500</name>
</gene>
<feature type="region of interest" description="Disordered" evidence="1">
    <location>
        <begin position="1"/>
        <end position="50"/>
    </location>
</feature>
<organism evidence="2 3">
    <name type="scientific">Actinidia rufa</name>
    <dbReference type="NCBI Taxonomy" id="165716"/>
    <lineage>
        <taxon>Eukaryota</taxon>
        <taxon>Viridiplantae</taxon>
        <taxon>Streptophyta</taxon>
        <taxon>Embryophyta</taxon>
        <taxon>Tracheophyta</taxon>
        <taxon>Spermatophyta</taxon>
        <taxon>Magnoliopsida</taxon>
        <taxon>eudicotyledons</taxon>
        <taxon>Gunneridae</taxon>
        <taxon>Pentapetalae</taxon>
        <taxon>asterids</taxon>
        <taxon>Ericales</taxon>
        <taxon>Actinidiaceae</taxon>
        <taxon>Actinidia</taxon>
    </lineage>
</organism>
<reference evidence="3" key="1">
    <citation type="submission" date="2019-07" db="EMBL/GenBank/DDBJ databases">
        <title>De Novo Assembly of kiwifruit Actinidia rufa.</title>
        <authorList>
            <person name="Sugita-Konishi S."/>
            <person name="Sato K."/>
            <person name="Mori E."/>
            <person name="Abe Y."/>
            <person name="Kisaki G."/>
            <person name="Hamano K."/>
            <person name="Suezawa K."/>
            <person name="Otani M."/>
            <person name="Fukuda T."/>
            <person name="Manabe T."/>
            <person name="Gomi K."/>
            <person name="Tabuchi M."/>
            <person name="Akimitsu K."/>
            <person name="Kataoka I."/>
        </authorList>
    </citation>
    <scope>NUCLEOTIDE SEQUENCE [LARGE SCALE GENOMIC DNA]</scope>
    <source>
        <strain evidence="3">cv. Fuchu</strain>
    </source>
</reference>
<dbReference type="AlphaFoldDB" id="A0A7J0D8M7"/>
<protein>
    <submittedName>
        <fullName evidence="2">Uncharacterized protein</fullName>
    </submittedName>
</protein>
<evidence type="ECO:0000313" key="2">
    <source>
        <dbReference type="EMBL" id="GFS29790.1"/>
    </source>
</evidence>
<evidence type="ECO:0000256" key="1">
    <source>
        <dbReference type="SAM" id="MobiDB-lite"/>
    </source>
</evidence>
<sequence>MFSGEGEKLVYNHGEGTGDRRKEKSGEELISPKRATRDIGGDKKASPHRLQGSNLKTYTRKKKEKCSYVIPPCQLQLPTSVPDSPADSFGNDSFSIEHPLINYVDLLIALQKGVRSCTQYPIS</sequence>
<proteinExistence type="predicted"/>
<dbReference type="EMBL" id="BJWL01000099">
    <property type="protein sequence ID" value="GFS29790.1"/>
    <property type="molecule type" value="Genomic_DNA"/>
</dbReference>
<evidence type="ECO:0000313" key="3">
    <source>
        <dbReference type="Proteomes" id="UP000585474"/>
    </source>
</evidence>
<accession>A0A7J0D8M7</accession>